<dbReference type="AlphaFoldDB" id="A0A9P1C150"/>
<dbReference type="EMBL" id="CAMXCT010000669">
    <property type="protein sequence ID" value="CAI3981911.1"/>
    <property type="molecule type" value="Genomic_DNA"/>
</dbReference>
<organism evidence="2">
    <name type="scientific">Cladocopium goreaui</name>
    <dbReference type="NCBI Taxonomy" id="2562237"/>
    <lineage>
        <taxon>Eukaryota</taxon>
        <taxon>Sar</taxon>
        <taxon>Alveolata</taxon>
        <taxon>Dinophyceae</taxon>
        <taxon>Suessiales</taxon>
        <taxon>Symbiodiniaceae</taxon>
        <taxon>Cladocopium</taxon>
    </lineage>
</organism>
<sequence>MALLDYVEQHNALISSGGGTQQEVTMTVYRSIGVSMDYPRCDGDPVGHVHPALQNKDFSELRDGDPLFMTFDGEEVKFDRKSYKVPEKYDKVYALFVNEAAYYEKKVALMLMSCGEAKFSKLTKG</sequence>
<dbReference type="GO" id="GO:0016811">
    <property type="term" value="F:hydrolase activity, acting on carbon-nitrogen (but not peptide) bonds, in linear amides"/>
    <property type="evidence" value="ECO:0007669"/>
    <property type="project" value="TreeGrafter"/>
</dbReference>
<name>A0A9P1C150_9DINO</name>
<dbReference type="EMBL" id="CAMXCT030000669">
    <property type="protein sequence ID" value="CAL4769223.1"/>
    <property type="molecule type" value="Genomic_DNA"/>
</dbReference>
<dbReference type="Proteomes" id="UP001152797">
    <property type="component" value="Unassembled WGS sequence"/>
</dbReference>
<dbReference type="Pfam" id="PF04952">
    <property type="entry name" value="AstE_AspA_hybrid"/>
    <property type="match status" value="1"/>
</dbReference>
<dbReference type="Gene3D" id="2.20.25.160">
    <property type="match status" value="1"/>
</dbReference>
<reference evidence="2" key="1">
    <citation type="submission" date="2022-10" db="EMBL/GenBank/DDBJ databases">
        <authorList>
            <person name="Chen Y."/>
            <person name="Dougan E. K."/>
            <person name="Chan C."/>
            <person name="Rhodes N."/>
            <person name="Thang M."/>
        </authorList>
    </citation>
    <scope>NUCLEOTIDE SEQUENCE</scope>
</reference>
<reference evidence="3 4" key="2">
    <citation type="submission" date="2024-05" db="EMBL/GenBank/DDBJ databases">
        <authorList>
            <person name="Chen Y."/>
            <person name="Shah S."/>
            <person name="Dougan E. K."/>
            <person name="Thang M."/>
            <person name="Chan C."/>
        </authorList>
    </citation>
    <scope>NUCLEOTIDE SEQUENCE [LARGE SCALE GENOMIC DNA]</scope>
</reference>
<proteinExistence type="predicted"/>
<accession>A0A9P1C150</accession>
<feature type="domain" description="AstE/AspA barrel-sandwich hybrid" evidence="1">
    <location>
        <begin position="26"/>
        <end position="112"/>
    </location>
</feature>
<dbReference type="EMBL" id="CAMXCT020000669">
    <property type="protein sequence ID" value="CAL1135286.1"/>
    <property type="molecule type" value="Genomic_DNA"/>
</dbReference>
<gene>
    <name evidence="2" type="ORF">C1SCF055_LOCUS9655</name>
</gene>
<dbReference type="PANTHER" id="PTHR15162:SF7">
    <property type="entry name" value="SUCCINYLGLUTAMATE DESUCCINYLASE"/>
    <property type="match status" value="1"/>
</dbReference>
<dbReference type="InterPro" id="IPR050178">
    <property type="entry name" value="AspA/AstE_fam"/>
</dbReference>
<evidence type="ECO:0000313" key="2">
    <source>
        <dbReference type="EMBL" id="CAI3981911.1"/>
    </source>
</evidence>
<comment type="caution">
    <text evidence="2">The sequence shown here is derived from an EMBL/GenBank/DDBJ whole genome shotgun (WGS) entry which is preliminary data.</text>
</comment>
<evidence type="ECO:0000313" key="3">
    <source>
        <dbReference type="EMBL" id="CAL4769223.1"/>
    </source>
</evidence>
<dbReference type="OrthoDB" id="8300214at2759"/>
<dbReference type="PANTHER" id="PTHR15162">
    <property type="entry name" value="ASPARTOACYLASE"/>
    <property type="match status" value="1"/>
</dbReference>
<protein>
    <recommendedName>
        <fullName evidence="1">AstE/AspA barrel-sandwich hybrid domain-containing protein</fullName>
    </recommendedName>
</protein>
<dbReference type="GO" id="GO:0005829">
    <property type="term" value="C:cytosol"/>
    <property type="evidence" value="ECO:0007669"/>
    <property type="project" value="TreeGrafter"/>
</dbReference>
<dbReference type="SUPFAM" id="SSF53187">
    <property type="entry name" value="Zn-dependent exopeptidases"/>
    <property type="match status" value="1"/>
</dbReference>
<dbReference type="InterPro" id="IPR007036">
    <property type="entry name" value="Aste_AspA_hybrid_dom"/>
</dbReference>
<evidence type="ECO:0000313" key="4">
    <source>
        <dbReference type="Proteomes" id="UP001152797"/>
    </source>
</evidence>
<evidence type="ECO:0000259" key="1">
    <source>
        <dbReference type="Pfam" id="PF04952"/>
    </source>
</evidence>
<keyword evidence="4" id="KW-1185">Reference proteome</keyword>